<feature type="transmembrane region" description="Helical" evidence="1">
    <location>
        <begin position="40"/>
        <end position="62"/>
    </location>
</feature>
<evidence type="ECO:0000313" key="4">
    <source>
        <dbReference type="Proteomes" id="UP000461730"/>
    </source>
</evidence>
<evidence type="ECO:0000259" key="2">
    <source>
        <dbReference type="Pfam" id="PF06580"/>
    </source>
</evidence>
<protein>
    <recommendedName>
        <fullName evidence="2">Signal transduction histidine kinase internal region domain-containing protein</fullName>
    </recommendedName>
</protein>
<dbReference type="EMBL" id="WRXN01000008">
    <property type="protein sequence ID" value="MVT10256.1"/>
    <property type="molecule type" value="Genomic_DNA"/>
</dbReference>
<dbReference type="InterPro" id="IPR010559">
    <property type="entry name" value="Sig_transdc_His_kin_internal"/>
</dbReference>
<feature type="transmembrane region" description="Helical" evidence="1">
    <location>
        <begin position="112"/>
        <end position="131"/>
    </location>
</feature>
<gene>
    <name evidence="3" type="ORF">GO493_18435</name>
</gene>
<evidence type="ECO:0000313" key="3">
    <source>
        <dbReference type="EMBL" id="MVT10256.1"/>
    </source>
</evidence>
<keyword evidence="1" id="KW-0812">Transmembrane</keyword>
<feature type="domain" description="Signal transduction histidine kinase internal region" evidence="2">
    <location>
        <begin position="153"/>
        <end position="229"/>
    </location>
</feature>
<dbReference type="GO" id="GO:0000155">
    <property type="term" value="F:phosphorelay sensor kinase activity"/>
    <property type="evidence" value="ECO:0007669"/>
    <property type="project" value="InterPro"/>
</dbReference>
<dbReference type="RefSeq" id="WP_157307703.1">
    <property type="nucleotide sequence ID" value="NZ_WRXN01000008.1"/>
</dbReference>
<dbReference type="PANTHER" id="PTHR34220">
    <property type="entry name" value="SENSOR HISTIDINE KINASE YPDA"/>
    <property type="match status" value="1"/>
</dbReference>
<dbReference type="AlphaFoldDB" id="A0A7K1U7I8"/>
<dbReference type="PANTHER" id="PTHR34220:SF7">
    <property type="entry name" value="SENSOR HISTIDINE KINASE YPDA"/>
    <property type="match status" value="1"/>
</dbReference>
<feature type="transmembrane region" description="Helical" evidence="1">
    <location>
        <begin position="74"/>
        <end position="97"/>
    </location>
</feature>
<evidence type="ECO:0000256" key="1">
    <source>
        <dbReference type="SAM" id="Phobius"/>
    </source>
</evidence>
<dbReference type="Pfam" id="PF06580">
    <property type="entry name" value="His_kinase"/>
    <property type="match status" value="1"/>
</dbReference>
<dbReference type="InterPro" id="IPR050640">
    <property type="entry name" value="Bact_2-comp_sensor_kinase"/>
</dbReference>
<keyword evidence="4" id="KW-1185">Reference proteome</keyword>
<proteinExistence type="predicted"/>
<dbReference type="GO" id="GO:0016020">
    <property type="term" value="C:membrane"/>
    <property type="evidence" value="ECO:0007669"/>
    <property type="project" value="InterPro"/>
</dbReference>
<reference evidence="3 4" key="1">
    <citation type="submission" date="2019-12" db="EMBL/GenBank/DDBJ databases">
        <title>Chitinophaga sp. strain ysch24 (GDMCC 1.1355), whole genome shotgun sequence.</title>
        <authorList>
            <person name="Zhang X."/>
        </authorList>
    </citation>
    <scope>NUCLEOTIDE SEQUENCE [LARGE SCALE GENOMIC DNA]</scope>
    <source>
        <strain evidence="4">ysch24</strain>
    </source>
</reference>
<organism evidence="3 4">
    <name type="scientific">Chitinophaga tropicalis</name>
    <dbReference type="NCBI Taxonomy" id="2683588"/>
    <lineage>
        <taxon>Bacteria</taxon>
        <taxon>Pseudomonadati</taxon>
        <taxon>Bacteroidota</taxon>
        <taxon>Chitinophagia</taxon>
        <taxon>Chitinophagales</taxon>
        <taxon>Chitinophagaceae</taxon>
        <taxon>Chitinophaga</taxon>
    </lineage>
</organism>
<dbReference type="Proteomes" id="UP000461730">
    <property type="component" value="Unassembled WGS sequence"/>
</dbReference>
<sequence>MKRIPAIFTHILFLAGFLSFPLLLMPPLTAHKQFNDAGQLFRSVILTNFLAASAYYLNYYYLIPSFNTKRKYKAYTVSLLLIAAVILLVPVLCNFIMSRLHIPFPFVNSLRAPLPSLLMTAMALMLSFILHKNNEWKQAQRDKMEMEMQKNAAEVSLLRNQVNPHFFFNMLNGIYSMAIRQSTETPAAVLQLSQLMRYVLYESEGERVPLEKEIEYMSGYVKMQHMRLSGNNTVNFEVRNTSSGLTIAPLLMIPFIENCFKYGTSGNHDTKMNISLDCNGKRLLFSSNNTIIPGKIDPDHKGIGINNVKRRLELIYPDRYSLSIRENEHEFAVHLEMEL</sequence>
<name>A0A7K1U7I8_9BACT</name>
<comment type="caution">
    <text evidence="3">The sequence shown here is derived from an EMBL/GenBank/DDBJ whole genome shotgun (WGS) entry which is preliminary data.</text>
</comment>
<keyword evidence="1" id="KW-1133">Transmembrane helix</keyword>
<accession>A0A7K1U7I8</accession>
<keyword evidence="1" id="KW-0472">Membrane</keyword>